<protein>
    <submittedName>
        <fullName evidence="1">Uncharacterized protein</fullName>
    </submittedName>
</protein>
<keyword evidence="2" id="KW-1185">Reference proteome</keyword>
<dbReference type="Gramene" id="TKW04425">
    <property type="protein sequence ID" value="TKW04425"/>
    <property type="gene ID" value="SEVIR_7G108400v2"/>
</dbReference>
<organism evidence="1 2">
    <name type="scientific">Setaria viridis</name>
    <name type="common">Green bristlegrass</name>
    <name type="synonym">Setaria italica subsp. viridis</name>
    <dbReference type="NCBI Taxonomy" id="4556"/>
    <lineage>
        <taxon>Eukaryota</taxon>
        <taxon>Viridiplantae</taxon>
        <taxon>Streptophyta</taxon>
        <taxon>Embryophyta</taxon>
        <taxon>Tracheophyta</taxon>
        <taxon>Spermatophyta</taxon>
        <taxon>Magnoliopsida</taxon>
        <taxon>Liliopsida</taxon>
        <taxon>Poales</taxon>
        <taxon>Poaceae</taxon>
        <taxon>PACMAD clade</taxon>
        <taxon>Panicoideae</taxon>
        <taxon>Panicodae</taxon>
        <taxon>Paniceae</taxon>
        <taxon>Cenchrinae</taxon>
        <taxon>Setaria</taxon>
    </lineage>
</organism>
<reference evidence="1" key="1">
    <citation type="submission" date="2019-03" db="EMBL/GenBank/DDBJ databases">
        <title>WGS assembly of Setaria viridis.</title>
        <authorList>
            <person name="Huang P."/>
            <person name="Jenkins J."/>
            <person name="Grimwood J."/>
            <person name="Barry K."/>
            <person name="Healey A."/>
            <person name="Mamidi S."/>
            <person name="Sreedasyam A."/>
            <person name="Shu S."/>
            <person name="Feldman M."/>
            <person name="Wu J."/>
            <person name="Yu Y."/>
            <person name="Chen C."/>
            <person name="Johnson J."/>
            <person name="Rokhsar D."/>
            <person name="Baxter I."/>
            <person name="Schmutz J."/>
            <person name="Brutnell T."/>
            <person name="Kellogg E."/>
        </authorList>
    </citation>
    <scope>NUCLEOTIDE SEQUENCE [LARGE SCALE GENOMIC DNA]</scope>
</reference>
<proteinExistence type="predicted"/>
<dbReference type="AlphaFoldDB" id="A0A4U6TSI1"/>
<gene>
    <name evidence="1" type="ORF">SEVIR_7G108400v2</name>
</gene>
<dbReference type="EMBL" id="CM016558">
    <property type="protein sequence ID" value="TKW04425.1"/>
    <property type="molecule type" value="Genomic_DNA"/>
</dbReference>
<name>A0A4U6TSI1_SETVI</name>
<evidence type="ECO:0000313" key="1">
    <source>
        <dbReference type="EMBL" id="TKW04425.1"/>
    </source>
</evidence>
<evidence type="ECO:0000313" key="2">
    <source>
        <dbReference type="Proteomes" id="UP000298652"/>
    </source>
</evidence>
<sequence>MMDLGFVRDRDLLARGRADSVPCRHRWAPSRPIRVCLCPLQCIVIRDLAVRAPCDSASGYAAHTAGRAALGLWALAAELGPPNRLCDGPGDHADSHTQCLVSTVTCYCFCSCC</sequence>
<accession>A0A4U6TSI1</accession>
<dbReference type="Proteomes" id="UP000298652">
    <property type="component" value="Chromosome 7"/>
</dbReference>